<evidence type="ECO:0000313" key="1">
    <source>
        <dbReference type="EMBL" id="MBB5353453.1"/>
    </source>
</evidence>
<sequence>MAATSDSGLPVSHHVTLGPAFVNGNTLRLTPLAPKAKRLIKVVVVAWQFGRQDEPKVRQAEPVEREFRIR</sequence>
<dbReference type="EMBL" id="JACHFD010000026">
    <property type="protein sequence ID" value="MBB5353453.1"/>
    <property type="molecule type" value="Genomic_DNA"/>
</dbReference>
<keyword evidence="2" id="KW-1185">Reference proteome</keyword>
<dbReference type="Proteomes" id="UP000557717">
    <property type="component" value="Unassembled WGS sequence"/>
</dbReference>
<dbReference type="RefSeq" id="WP_184021353.1">
    <property type="nucleotide sequence ID" value="NZ_JACHFD010000026.1"/>
</dbReference>
<proteinExistence type="predicted"/>
<name>A0A840V6Z5_9BACT</name>
<reference evidence="1 2" key="1">
    <citation type="submission" date="2020-08" db="EMBL/GenBank/DDBJ databases">
        <title>Genomic Encyclopedia of Type Strains, Phase IV (KMG-IV): sequencing the most valuable type-strain genomes for metagenomic binning, comparative biology and taxonomic classification.</title>
        <authorList>
            <person name="Goeker M."/>
        </authorList>
    </citation>
    <scope>NUCLEOTIDE SEQUENCE [LARGE SCALE GENOMIC DNA]</scope>
    <source>
        <strain evidence="1 2">YC6886</strain>
    </source>
</reference>
<comment type="caution">
    <text evidence="1">The sequence shown here is derived from an EMBL/GenBank/DDBJ whole genome shotgun (WGS) entry which is preliminary data.</text>
</comment>
<organism evidence="1 2">
    <name type="scientific">Haloferula luteola</name>
    <dbReference type="NCBI Taxonomy" id="595692"/>
    <lineage>
        <taxon>Bacteria</taxon>
        <taxon>Pseudomonadati</taxon>
        <taxon>Verrucomicrobiota</taxon>
        <taxon>Verrucomicrobiia</taxon>
        <taxon>Verrucomicrobiales</taxon>
        <taxon>Verrucomicrobiaceae</taxon>
        <taxon>Haloferula</taxon>
    </lineage>
</organism>
<gene>
    <name evidence="1" type="ORF">HNR46_003714</name>
</gene>
<evidence type="ECO:0000313" key="2">
    <source>
        <dbReference type="Proteomes" id="UP000557717"/>
    </source>
</evidence>
<accession>A0A840V6Z5</accession>
<protein>
    <submittedName>
        <fullName evidence="1">Uncharacterized protein</fullName>
    </submittedName>
</protein>
<dbReference type="AlphaFoldDB" id="A0A840V6Z5"/>